<dbReference type="Proteomes" id="UP000800303">
    <property type="component" value="Unassembled WGS sequence"/>
</dbReference>
<accession>A0ABX0F5L6</accession>
<evidence type="ECO:0000313" key="2">
    <source>
        <dbReference type="Proteomes" id="UP000800303"/>
    </source>
</evidence>
<sequence length="101" mass="11530">MAKSAARKLRDKRIREGKFDAAELRSPYASADLRTRRTKTKQETLEKIKHKGRYKNPNFTGGDEGSFCIPIFLKKGLTKKSRHAKLYLVETLDVPTPNNVP</sequence>
<comment type="caution">
    <text evidence="1">The sequence shown here is derived from an EMBL/GenBank/DDBJ whole genome shotgun (WGS) entry which is preliminary data.</text>
</comment>
<evidence type="ECO:0000313" key="1">
    <source>
        <dbReference type="EMBL" id="NGZ76022.1"/>
    </source>
</evidence>
<keyword evidence="2" id="KW-1185">Reference proteome</keyword>
<name>A0ABX0F5L6_9BACL</name>
<dbReference type="EMBL" id="JAAFGS010000003">
    <property type="protein sequence ID" value="NGZ76022.1"/>
    <property type="molecule type" value="Genomic_DNA"/>
</dbReference>
<organism evidence="1 2">
    <name type="scientific">Saccharibacillus alkalitolerans</name>
    <dbReference type="NCBI Taxonomy" id="2705290"/>
    <lineage>
        <taxon>Bacteria</taxon>
        <taxon>Bacillati</taxon>
        <taxon>Bacillota</taxon>
        <taxon>Bacilli</taxon>
        <taxon>Bacillales</taxon>
        <taxon>Paenibacillaceae</taxon>
        <taxon>Saccharibacillus</taxon>
    </lineage>
</organism>
<protein>
    <submittedName>
        <fullName evidence="1">Uncharacterized protein</fullName>
    </submittedName>
</protein>
<reference evidence="1 2" key="1">
    <citation type="submission" date="2020-01" db="EMBL/GenBank/DDBJ databases">
        <title>Polyphasic characterisation and genomic insights into a novel alkali tolerant bacterium VR-M41.</title>
        <authorList>
            <person name="Vemuluri V.R."/>
        </authorList>
    </citation>
    <scope>NUCLEOTIDE SEQUENCE [LARGE SCALE GENOMIC DNA]</scope>
    <source>
        <strain evidence="1 2">VR-M41</strain>
    </source>
</reference>
<proteinExistence type="predicted"/>
<gene>
    <name evidence="1" type="ORF">GYN08_11910</name>
</gene>
<dbReference type="RefSeq" id="WP_166273847.1">
    <property type="nucleotide sequence ID" value="NZ_JAAFGS010000003.1"/>
</dbReference>